<feature type="compositionally biased region" description="Low complexity" evidence="2">
    <location>
        <begin position="401"/>
        <end position="417"/>
    </location>
</feature>
<protein>
    <submittedName>
        <fullName evidence="4">Unnamed protein product</fullName>
    </submittedName>
</protein>
<dbReference type="OrthoDB" id="123120at2759"/>
<evidence type="ECO:0000256" key="2">
    <source>
        <dbReference type="SAM" id="MobiDB-lite"/>
    </source>
</evidence>
<feature type="compositionally biased region" description="Polar residues" evidence="2">
    <location>
        <begin position="68"/>
        <end position="78"/>
    </location>
</feature>
<dbReference type="PANTHER" id="PTHR34409:SF1">
    <property type="entry name" value="MYB-LIKE DOMAIN-CONTAINING PROTEIN"/>
    <property type="match status" value="1"/>
</dbReference>
<dbReference type="CDD" id="cd08161">
    <property type="entry name" value="SET"/>
    <property type="match status" value="1"/>
</dbReference>
<dbReference type="Pfam" id="PF20681">
    <property type="entry name" value="DUF6818"/>
    <property type="match status" value="1"/>
</dbReference>
<dbReference type="Pfam" id="PF00856">
    <property type="entry name" value="SET"/>
    <property type="match status" value="1"/>
</dbReference>
<feature type="region of interest" description="Disordered" evidence="2">
    <location>
        <begin position="480"/>
        <end position="512"/>
    </location>
</feature>
<dbReference type="Gene3D" id="2.170.270.10">
    <property type="entry name" value="SET domain"/>
    <property type="match status" value="1"/>
</dbReference>
<accession>A0A9W6X393</accession>
<dbReference type="SUPFAM" id="SSF82199">
    <property type="entry name" value="SET domain"/>
    <property type="match status" value="1"/>
</dbReference>
<dbReference type="PROSITE" id="PS50280">
    <property type="entry name" value="SET"/>
    <property type="match status" value="1"/>
</dbReference>
<reference evidence="4" key="1">
    <citation type="submission" date="2023-04" db="EMBL/GenBank/DDBJ databases">
        <title>Phytophthora fragariaefolia NBRC 109709.</title>
        <authorList>
            <person name="Ichikawa N."/>
            <person name="Sato H."/>
            <person name="Tonouchi N."/>
        </authorList>
    </citation>
    <scope>NUCLEOTIDE SEQUENCE</scope>
    <source>
        <strain evidence="4">NBRC 109709</strain>
    </source>
</reference>
<sequence length="601" mass="65287">MQVEALATFQLSQDSGSSLRAGAPVFGTSFVGSPVSTVEDSWSPHSLTPTPSPGRHSHDSEALELTEDLQSPSRSVCSSPDVASPDGAIDRESADGAAKLREQSVKANTWVEEAWPKDVRLIHEQFNPRGWRFPAVSVGIRRGAGCGCETRCTSSTFLNVKESRFCTKHNCMLGGACDNGLTKNSGKQAIVIDALDEDGVLRLINHSCNPAAKFHEVQTGDRLTVVAVTVRLITAGEKVTVTYEQMLLCQVVEKILPLGRNMWEQVALQYNVNRTRSAPVQDFESLPRKFKNLYTSLKVTGHGEVRRRLRPVVWAKELQQKIKAERGALTTHDGRDEGEDDATLVDEVEEVLLADGGHRALTSASSLGPVSGGSNDRDEDDEVVHTEEGSQPSEQPPPSGSAPSAATGTGNSGASDTAESRSSDTAGNQFVSEVILTSIGPGDAKLTALYDLSDSETTNEDDDVNDSVETQAACETLDASHSRRWLRPTAPPSGENAREVDENQSHNVASNRLGGQDLRISRDNVATMNLNPLDENGKRSRADGPVTNTSFTKSKRMRVQKRIDEIQQDIEEAEKKQSLAGADILRMILMFQKDSERRDEL</sequence>
<evidence type="ECO:0000313" key="5">
    <source>
        <dbReference type="Proteomes" id="UP001165121"/>
    </source>
</evidence>
<feature type="region of interest" description="Disordered" evidence="2">
    <location>
        <begin position="356"/>
        <end position="426"/>
    </location>
</feature>
<dbReference type="InterPro" id="IPR001214">
    <property type="entry name" value="SET_dom"/>
</dbReference>
<feature type="domain" description="SET" evidence="3">
    <location>
        <begin position="72"/>
        <end position="244"/>
    </location>
</feature>
<feature type="region of interest" description="Disordered" evidence="2">
    <location>
        <begin position="36"/>
        <end position="97"/>
    </location>
</feature>
<feature type="region of interest" description="Disordered" evidence="2">
    <location>
        <begin position="529"/>
        <end position="549"/>
    </location>
</feature>
<comment type="caution">
    <text evidence="4">The sequence shown here is derived from an EMBL/GenBank/DDBJ whole genome shotgun (WGS) entry which is preliminary data.</text>
</comment>
<organism evidence="4 5">
    <name type="scientific">Phytophthora fragariaefolia</name>
    <dbReference type="NCBI Taxonomy" id="1490495"/>
    <lineage>
        <taxon>Eukaryota</taxon>
        <taxon>Sar</taxon>
        <taxon>Stramenopiles</taxon>
        <taxon>Oomycota</taxon>
        <taxon>Peronosporomycetes</taxon>
        <taxon>Peronosporales</taxon>
        <taxon>Peronosporaceae</taxon>
        <taxon>Phytophthora</taxon>
    </lineage>
</organism>
<name>A0A9W6X393_9STRA</name>
<dbReference type="PANTHER" id="PTHR34409">
    <property type="entry name" value="SET DOMAIN-CONTAINING PROTEIN"/>
    <property type="match status" value="1"/>
</dbReference>
<dbReference type="AlphaFoldDB" id="A0A9W6X393"/>
<keyword evidence="5" id="KW-1185">Reference proteome</keyword>
<proteinExistence type="predicted"/>
<dbReference type="InterPro" id="IPR046341">
    <property type="entry name" value="SET_dom_sf"/>
</dbReference>
<evidence type="ECO:0000259" key="3">
    <source>
        <dbReference type="PROSITE" id="PS50280"/>
    </source>
</evidence>
<dbReference type="InterPro" id="IPR049203">
    <property type="entry name" value="DUF6818"/>
</dbReference>
<keyword evidence="1" id="KW-0175">Coiled coil</keyword>
<evidence type="ECO:0000313" key="4">
    <source>
        <dbReference type="EMBL" id="GMF28250.1"/>
    </source>
</evidence>
<dbReference type="Proteomes" id="UP001165121">
    <property type="component" value="Unassembled WGS sequence"/>
</dbReference>
<evidence type="ECO:0000256" key="1">
    <source>
        <dbReference type="SAM" id="Coils"/>
    </source>
</evidence>
<dbReference type="EMBL" id="BSXT01000466">
    <property type="protein sequence ID" value="GMF28250.1"/>
    <property type="molecule type" value="Genomic_DNA"/>
</dbReference>
<gene>
    <name evidence="4" type="ORF">Pfra01_000581000</name>
</gene>
<feature type="compositionally biased region" description="Basic and acidic residues" evidence="2">
    <location>
        <begin position="88"/>
        <end position="97"/>
    </location>
</feature>
<feature type="coiled-coil region" evidence="1">
    <location>
        <begin position="556"/>
        <end position="583"/>
    </location>
</feature>
<feature type="compositionally biased region" description="Polar residues" evidence="2">
    <location>
        <begin position="362"/>
        <end position="374"/>
    </location>
</feature>
<feature type="compositionally biased region" description="Polar residues" evidence="2">
    <location>
        <begin position="36"/>
        <end position="49"/>
    </location>
</feature>